<dbReference type="OrthoDB" id="127311at2"/>
<evidence type="ECO:0000256" key="11">
    <source>
        <dbReference type="ARBA" id="ARBA00023136"/>
    </source>
</evidence>
<gene>
    <name evidence="17" type="ORF">CAL22_17390</name>
</gene>
<dbReference type="Pfam" id="PF07715">
    <property type="entry name" value="Plug"/>
    <property type="match status" value="1"/>
</dbReference>
<protein>
    <recommendedName>
        <fullName evidence="16">Secretin/TonB short N-terminal domain-containing protein</fullName>
    </recommendedName>
</protein>
<keyword evidence="6 14" id="KW-0812">Transmembrane</keyword>
<keyword evidence="12" id="KW-0675">Receptor</keyword>
<evidence type="ECO:0000256" key="13">
    <source>
        <dbReference type="ARBA" id="ARBA00023237"/>
    </source>
</evidence>
<keyword evidence="18" id="KW-1185">Reference proteome</keyword>
<dbReference type="FunFam" id="2.40.170.20:FF:000005">
    <property type="entry name" value="TonB-dependent siderophore receptor"/>
    <property type="match status" value="1"/>
</dbReference>
<keyword evidence="7" id="KW-0732">Signal</keyword>
<evidence type="ECO:0000256" key="6">
    <source>
        <dbReference type="ARBA" id="ARBA00022692"/>
    </source>
</evidence>
<reference evidence="18" key="1">
    <citation type="submission" date="2017-05" db="EMBL/GenBank/DDBJ databases">
        <title>Complete and WGS of Bordetella genogroups.</title>
        <authorList>
            <person name="Spilker T."/>
            <person name="Lipuma J."/>
        </authorList>
    </citation>
    <scope>NUCLEOTIDE SEQUENCE [LARGE SCALE GENOMIC DNA]</scope>
    <source>
        <strain evidence="18">AU6712</strain>
    </source>
</reference>
<keyword evidence="3 14" id="KW-0813">Transport</keyword>
<dbReference type="InterPro" id="IPR039426">
    <property type="entry name" value="TonB-dep_rcpt-like"/>
</dbReference>
<dbReference type="RefSeq" id="WP_094815419.1">
    <property type="nucleotide sequence ID" value="NZ_NEVU01000003.1"/>
</dbReference>
<dbReference type="Proteomes" id="UP000216429">
    <property type="component" value="Unassembled WGS sequence"/>
</dbReference>
<keyword evidence="4 14" id="KW-1134">Transmembrane beta strand</keyword>
<evidence type="ECO:0000256" key="10">
    <source>
        <dbReference type="ARBA" id="ARBA00023077"/>
    </source>
</evidence>
<dbReference type="InterPro" id="IPR037066">
    <property type="entry name" value="Plug_dom_sf"/>
</dbReference>
<dbReference type="InterPro" id="IPR012910">
    <property type="entry name" value="Plug_dom"/>
</dbReference>
<comment type="similarity">
    <text evidence="2 14 15">Belongs to the TonB-dependent receptor family.</text>
</comment>
<dbReference type="GO" id="GO:0015344">
    <property type="term" value="F:siderophore uptake transmembrane transporter activity"/>
    <property type="evidence" value="ECO:0007669"/>
    <property type="project" value="TreeGrafter"/>
</dbReference>
<keyword evidence="13 14" id="KW-0998">Cell outer membrane</keyword>
<dbReference type="Gene3D" id="3.55.50.30">
    <property type="match status" value="1"/>
</dbReference>
<dbReference type="GO" id="GO:0015891">
    <property type="term" value="P:siderophore transport"/>
    <property type="evidence" value="ECO:0007669"/>
    <property type="project" value="InterPro"/>
</dbReference>
<evidence type="ECO:0000256" key="9">
    <source>
        <dbReference type="ARBA" id="ARBA00023065"/>
    </source>
</evidence>
<evidence type="ECO:0000256" key="3">
    <source>
        <dbReference type="ARBA" id="ARBA00022448"/>
    </source>
</evidence>
<evidence type="ECO:0000256" key="15">
    <source>
        <dbReference type="RuleBase" id="RU003357"/>
    </source>
</evidence>
<dbReference type="SUPFAM" id="SSF56935">
    <property type="entry name" value="Porins"/>
    <property type="match status" value="1"/>
</dbReference>
<dbReference type="PROSITE" id="PS52016">
    <property type="entry name" value="TONB_DEPENDENT_REC_3"/>
    <property type="match status" value="1"/>
</dbReference>
<name>A0A261VDF2_9BORD</name>
<evidence type="ECO:0000313" key="17">
    <source>
        <dbReference type="EMBL" id="OZI71582.1"/>
    </source>
</evidence>
<dbReference type="InterPro" id="IPR011662">
    <property type="entry name" value="Secretin/TonB_short_N"/>
</dbReference>
<dbReference type="FunFam" id="2.170.130.10:FF:000001">
    <property type="entry name" value="Catecholate siderophore TonB-dependent receptor"/>
    <property type="match status" value="1"/>
</dbReference>
<evidence type="ECO:0000256" key="12">
    <source>
        <dbReference type="ARBA" id="ARBA00023170"/>
    </source>
</evidence>
<organism evidence="17 18">
    <name type="scientific">Bordetella genomosp. 12</name>
    <dbReference type="NCBI Taxonomy" id="463035"/>
    <lineage>
        <taxon>Bacteria</taxon>
        <taxon>Pseudomonadati</taxon>
        <taxon>Pseudomonadota</taxon>
        <taxon>Betaproteobacteria</taxon>
        <taxon>Burkholderiales</taxon>
        <taxon>Alcaligenaceae</taxon>
        <taxon>Bordetella</taxon>
    </lineage>
</organism>
<dbReference type="InterPro" id="IPR000531">
    <property type="entry name" value="Beta-barrel_TonB"/>
</dbReference>
<evidence type="ECO:0000256" key="2">
    <source>
        <dbReference type="ARBA" id="ARBA00009810"/>
    </source>
</evidence>
<dbReference type="InterPro" id="IPR036942">
    <property type="entry name" value="Beta-barrel_TonB_sf"/>
</dbReference>
<proteinExistence type="inferred from homology"/>
<dbReference type="SMART" id="SM00965">
    <property type="entry name" value="STN"/>
    <property type="match status" value="1"/>
</dbReference>
<keyword evidence="8" id="KW-0408">Iron</keyword>
<dbReference type="Gene3D" id="2.170.130.10">
    <property type="entry name" value="TonB-dependent receptor, plug domain"/>
    <property type="match status" value="1"/>
</dbReference>
<keyword evidence="11 14" id="KW-0472">Membrane</keyword>
<dbReference type="GO" id="GO:0009279">
    <property type="term" value="C:cell outer membrane"/>
    <property type="evidence" value="ECO:0007669"/>
    <property type="project" value="UniProtKB-SubCell"/>
</dbReference>
<evidence type="ECO:0000256" key="7">
    <source>
        <dbReference type="ARBA" id="ARBA00022729"/>
    </source>
</evidence>
<evidence type="ECO:0000256" key="8">
    <source>
        <dbReference type="ARBA" id="ARBA00023004"/>
    </source>
</evidence>
<dbReference type="InterPro" id="IPR010105">
    <property type="entry name" value="TonB_sidphr_rcpt"/>
</dbReference>
<dbReference type="PANTHER" id="PTHR32552:SF68">
    <property type="entry name" value="FERRICHROME OUTER MEMBRANE TRANSPORTER_PHAGE RECEPTOR"/>
    <property type="match status" value="1"/>
</dbReference>
<dbReference type="Gene3D" id="2.40.170.20">
    <property type="entry name" value="TonB-dependent receptor, beta-barrel domain"/>
    <property type="match status" value="1"/>
</dbReference>
<evidence type="ECO:0000256" key="5">
    <source>
        <dbReference type="ARBA" id="ARBA00022496"/>
    </source>
</evidence>
<dbReference type="Pfam" id="PF07660">
    <property type="entry name" value="STN"/>
    <property type="match status" value="1"/>
</dbReference>
<evidence type="ECO:0000313" key="18">
    <source>
        <dbReference type="Proteomes" id="UP000216429"/>
    </source>
</evidence>
<keyword evidence="9" id="KW-0406">Ion transport</keyword>
<evidence type="ECO:0000256" key="14">
    <source>
        <dbReference type="PROSITE-ProRule" id="PRU01360"/>
    </source>
</evidence>
<dbReference type="EMBL" id="NEVU01000003">
    <property type="protein sequence ID" value="OZI71582.1"/>
    <property type="molecule type" value="Genomic_DNA"/>
</dbReference>
<sequence>MPAAAHHPLRHQLGATPAAGRHRLHRLAVALLTAAAWTAAQPAAQAQTEPASASRARQVFDIPSQPLASALLSYTAATGQQLVMSGDIARGKTAPALRGTYTADEALTRLLAGSGLGWRQSAGTLIVSPLPAAAGEAATLEPIPVKGVGESTGYVADTSRAGTKTDARLIDTPQSISVVNRQQMDDQAVQNVRQALRYTPGLTAEYRGAGGSRYDTVIYRGFGGGVNYDYSYLDGMRLLGANYAIPQIDTYTLDRIEVLRGPSSVLFGQGTPGGLVNLVSKMPTTTPLHEIELQAGTHSFSQAGFDFGGPVDDDGKVLYRLTGVARTSHTQIDYQKDERLAIAPAITFRPNADTSLTILAQYQHDPYGGYYGFLPAVGTVKDLPNGGRIGRSFFDGSPQFDEFKRTQTSIGYVLDHRFNDVWSVQSNFRYMQMDVDYKSVYTTGLNVTDPANPLLTRRAIINHTKLDAVTADNHAQAKFTTGAVAHTALFGIDYQRMSDREEQGMGAAPSLSINNPNYSLPITTPAITTRSKQNVDQLGLYAQDQLKFGRWTVLAGIRQDWTTNDRLNRISGVSTDQSDHAFTWRLGSVYEFENGVAPYVSYSRSFQPVADADANGNLFKPTKGEQYEAGVKYQPPGQDAFISAAVYQLTQTNVLTTDPANTNYSIQTGEVRSRGLELEGKATLTRNLDLLASYTYMNNVNTRSTTAQDKHPTYVPRNTANAWLNYTFRTGTLTGLSVGGGVRYVGTSYANADNTIKVSPFTVMDAAIRYDVGQAIPSLKGLTAAINASNLFDHEYVSACATATKCFYGAGRTVIGTLTYRW</sequence>
<accession>A0A261VDF2</accession>
<comment type="caution">
    <text evidence="17">The sequence shown here is derived from an EMBL/GenBank/DDBJ whole genome shotgun (WGS) entry which is preliminary data.</text>
</comment>
<evidence type="ECO:0000259" key="16">
    <source>
        <dbReference type="SMART" id="SM00965"/>
    </source>
</evidence>
<dbReference type="NCBIfam" id="TIGR01783">
    <property type="entry name" value="TonB-siderophor"/>
    <property type="match status" value="1"/>
</dbReference>
<keyword evidence="10 15" id="KW-0798">TonB box</keyword>
<dbReference type="Pfam" id="PF00593">
    <property type="entry name" value="TonB_dep_Rec_b-barrel"/>
    <property type="match status" value="1"/>
</dbReference>
<dbReference type="GO" id="GO:0038023">
    <property type="term" value="F:signaling receptor activity"/>
    <property type="evidence" value="ECO:0007669"/>
    <property type="project" value="InterPro"/>
</dbReference>
<dbReference type="AlphaFoldDB" id="A0A261VDF2"/>
<feature type="domain" description="Secretin/TonB short N-terminal" evidence="16">
    <location>
        <begin position="80"/>
        <end position="130"/>
    </location>
</feature>
<evidence type="ECO:0000256" key="1">
    <source>
        <dbReference type="ARBA" id="ARBA00004571"/>
    </source>
</evidence>
<dbReference type="CDD" id="cd01347">
    <property type="entry name" value="ligand_gated_channel"/>
    <property type="match status" value="1"/>
</dbReference>
<dbReference type="PANTHER" id="PTHR32552">
    <property type="entry name" value="FERRICHROME IRON RECEPTOR-RELATED"/>
    <property type="match status" value="1"/>
</dbReference>
<keyword evidence="5" id="KW-0410">Iron transport</keyword>
<comment type="subcellular location">
    <subcellularLocation>
        <location evidence="1 14">Cell outer membrane</location>
        <topology evidence="1 14">Multi-pass membrane protein</topology>
    </subcellularLocation>
</comment>
<evidence type="ECO:0000256" key="4">
    <source>
        <dbReference type="ARBA" id="ARBA00022452"/>
    </source>
</evidence>